<evidence type="ECO:0000256" key="1">
    <source>
        <dbReference type="ARBA" id="ARBA00004613"/>
    </source>
</evidence>
<dbReference type="PROSITE" id="PS50292">
    <property type="entry name" value="PEROXIDASE_3"/>
    <property type="match status" value="1"/>
</dbReference>
<dbReference type="AlphaFoldDB" id="A0A9X6NDG6"/>
<dbReference type="Gene3D" id="1.10.640.10">
    <property type="entry name" value="Haem peroxidase domain superfamily, animal type"/>
    <property type="match status" value="1"/>
</dbReference>
<organism evidence="7 8">
    <name type="scientific">Hypsibius exemplaris</name>
    <name type="common">Freshwater tardigrade</name>
    <dbReference type="NCBI Taxonomy" id="2072580"/>
    <lineage>
        <taxon>Eukaryota</taxon>
        <taxon>Metazoa</taxon>
        <taxon>Ecdysozoa</taxon>
        <taxon>Tardigrada</taxon>
        <taxon>Eutardigrada</taxon>
        <taxon>Parachela</taxon>
        <taxon>Hypsibioidea</taxon>
        <taxon>Hypsibiidae</taxon>
        <taxon>Hypsibius</taxon>
    </lineage>
</organism>
<dbReference type="FunFam" id="1.10.640.10:FF:000003">
    <property type="entry name" value="chorion peroxidase"/>
    <property type="match status" value="1"/>
</dbReference>
<evidence type="ECO:0000256" key="6">
    <source>
        <dbReference type="SAM" id="SignalP"/>
    </source>
</evidence>
<dbReference type="EMBL" id="MTYJ01000199">
    <property type="protein sequence ID" value="OWA50686.1"/>
    <property type="molecule type" value="Genomic_DNA"/>
</dbReference>
<keyword evidence="3" id="KW-0575">Peroxidase</keyword>
<dbReference type="InterPro" id="IPR037120">
    <property type="entry name" value="Haem_peroxidase_sf_animal"/>
</dbReference>
<comment type="caution">
    <text evidence="7">The sequence shown here is derived from an EMBL/GenBank/DDBJ whole genome shotgun (WGS) entry which is preliminary data.</text>
</comment>
<dbReference type="InterPro" id="IPR019791">
    <property type="entry name" value="Haem_peroxidase_animal"/>
</dbReference>
<keyword evidence="4 6" id="KW-0732">Signal</keyword>
<dbReference type="GO" id="GO:0046872">
    <property type="term" value="F:metal ion binding"/>
    <property type="evidence" value="ECO:0007669"/>
    <property type="project" value="UniProtKB-KW"/>
</dbReference>
<keyword evidence="5" id="KW-0349">Heme</keyword>
<evidence type="ECO:0000256" key="3">
    <source>
        <dbReference type="ARBA" id="ARBA00022559"/>
    </source>
</evidence>
<comment type="subcellular location">
    <subcellularLocation>
        <location evidence="1">Secreted</location>
    </subcellularLocation>
</comment>
<feature type="binding site" description="axial binding residue" evidence="5">
    <location>
        <position position="569"/>
    </location>
    <ligand>
        <name>heme b</name>
        <dbReference type="ChEBI" id="CHEBI:60344"/>
    </ligand>
    <ligandPart>
        <name>Fe</name>
        <dbReference type="ChEBI" id="CHEBI:18248"/>
    </ligandPart>
</feature>
<feature type="signal peptide" evidence="6">
    <location>
        <begin position="1"/>
        <end position="22"/>
    </location>
</feature>
<protein>
    <submittedName>
        <fullName evidence="7">Peroxidasin-like protein</fullName>
    </submittedName>
</protein>
<feature type="chain" id="PRO_5040860758" evidence="6">
    <location>
        <begin position="23"/>
        <end position="815"/>
    </location>
</feature>
<dbReference type="CDD" id="cd09823">
    <property type="entry name" value="peroxinectin_like"/>
    <property type="match status" value="1"/>
</dbReference>
<evidence type="ECO:0000313" key="8">
    <source>
        <dbReference type="Proteomes" id="UP000192578"/>
    </source>
</evidence>
<dbReference type="SUPFAM" id="SSF48113">
    <property type="entry name" value="Heme-dependent peroxidases"/>
    <property type="match status" value="1"/>
</dbReference>
<name>A0A9X6NDG6_HYPEX</name>
<dbReference type="Pfam" id="PF03098">
    <property type="entry name" value="An_peroxidase"/>
    <property type="match status" value="1"/>
</dbReference>
<reference evidence="8" key="1">
    <citation type="submission" date="2017-01" db="EMBL/GenBank/DDBJ databases">
        <title>Comparative genomics of anhydrobiosis in the tardigrade Hypsibius dujardini.</title>
        <authorList>
            <person name="Yoshida Y."/>
            <person name="Koutsovoulos G."/>
            <person name="Laetsch D."/>
            <person name="Stevens L."/>
            <person name="Kumar S."/>
            <person name="Horikawa D."/>
            <person name="Ishino K."/>
            <person name="Komine S."/>
            <person name="Tomita M."/>
            <person name="Blaxter M."/>
            <person name="Arakawa K."/>
        </authorList>
    </citation>
    <scope>NUCLEOTIDE SEQUENCE [LARGE SCALE GENOMIC DNA]</scope>
    <source>
        <strain evidence="8">Z151</strain>
    </source>
</reference>
<dbReference type="GO" id="GO:0004601">
    <property type="term" value="F:peroxidase activity"/>
    <property type="evidence" value="ECO:0007669"/>
    <property type="project" value="UniProtKB-KW"/>
</dbReference>
<proteinExistence type="predicted"/>
<keyword evidence="2" id="KW-0964">Secreted</keyword>
<dbReference type="OrthoDB" id="823504at2759"/>
<dbReference type="GO" id="GO:0006979">
    <property type="term" value="P:response to oxidative stress"/>
    <property type="evidence" value="ECO:0007669"/>
    <property type="project" value="InterPro"/>
</dbReference>
<evidence type="ECO:0000256" key="5">
    <source>
        <dbReference type="PIRSR" id="PIRSR619791-2"/>
    </source>
</evidence>
<keyword evidence="5" id="KW-0408">Iron</keyword>
<evidence type="ECO:0000256" key="2">
    <source>
        <dbReference type="ARBA" id="ARBA00022525"/>
    </source>
</evidence>
<dbReference type="Proteomes" id="UP000192578">
    <property type="component" value="Unassembled WGS sequence"/>
</dbReference>
<keyword evidence="5" id="KW-0479">Metal-binding</keyword>
<accession>A0A9X6NDG6</accession>
<dbReference type="GO" id="GO:0020037">
    <property type="term" value="F:heme binding"/>
    <property type="evidence" value="ECO:0007669"/>
    <property type="project" value="InterPro"/>
</dbReference>
<evidence type="ECO:0000313" key="7">
    <source>
        <dbReference type="EMBL" id="OWA50686.1"/>
    </source>
</evidence>
<dbReference type="PANTHER" id="PTHR11475">
    <property type="entry name" value="OXIDASE/PEROXIDASE"/>
    <property type="match status" value="1"/>
</dbReference>
<dbReference type="PRINTS" id="PR00457">
    <property type="entry name" value="ANPEROXIDASE"/>
</dbReference>
<gene>
    <name evidence="7" type="ORF">BV898_15196</name>
</gene>
<sequence length="815" mass="90164">MTRTMGLLGPALLIVMITGGDSFGPLQKIVKQTITQVQTFKTNIRTGIITTTFQNSTYFSSSTYNNNWPGWKGASDSLNKQLLDSMKNEVKRGGPSKPVEVPATNLADAFRDAGMAAIKQSQRTDLDTLEDDSTGGMANAFATTREESRLIAEDANTLEEFSDTLARTTLQGLTPKAAGRTLAKLTLPEDLHALLPSQQSKGSRPPVCDTILQGNQEKPVVPIADWQNAAIRPECAKTKYRNYTGYCNNIAFPDRGSESTVFLRRLEPEYSPTPKRSSPRQSVLEAPLPGARDVSNLLVKVEVNPNPELTEMFMQFGQFLDHDLTSTPRAEDKDGKTPKCCGVSKDKMHAECFPIDLPADDVHYSQFHQTCLEFVRSLPGITGSCQLGYREQMNQQTAYIDGSQVYGATEKIALGLREMDGGRLKVAFPFPEDAKYALLPGADLKSGPCLDFAEDKKCLDAGDGRCNVHIGLQSMHTVFVRYHNHLVEQLGRINGAWDDEKLYQEARAIVAAQLQHITYKEWLPILVGETKMKEKGLALLSNGRYKGYNVSADASLTNEFSGAAFRFGHAMVSGHIFQMSTEFQQLGSLKMGDTFFRSNRLYEKGTIEAVLRGLTGQPGKRMGNSITPELGQRMFNSPKSPQQGLDLISLNIQRGRDHGLPGWMKWRRLCGLPTVDSFDELKRLGAMPRDISDKFALIYKSIEDIDLYPAGIAETATDGGVIGPTFSCIITEQFARLRSGDRFWYENDVKMPSRLTDAQLAAIRSTTLATIFCQSNSGIDKIQPDVFKKADESGPNERFWCSMIPSIDVTPWTGV</sequence>
<dbReference type="PANTHER" id="PTHR11475:SF134">
    <property type="entry name" value="LD42267P"/>
    <property type="match status" value="1"/>
</dbReference>
<dbReference type="GO" id="GO:0005576">
    <property type="term" value="C:extracellular region"/>
    <property type="evidence" value="ECO:0007669"/>
    <property type="project" value="UniProtKB-SubCell"/>
</dbReference>
<dbReference type="InterPro" id="IPR010255">
    <property type="entry name" value="Haem_peroxidase_sf"/>
</dbReference>
<keyword evidence="8" id="KW-1185">Reference proteome</keyword>
<evidence type="ECO:0000256" key="4">
    <source>
        <dbReference type="ARBA" id="ARBA00022729"/>
    </source>
</evidence>
<keyword evidence="3" id="KW-0560">Oxidoreductase</keyword>